<dbReference type="STRING" id="37653.A0A0L8GAP9"/>
<dbReference type="AlphaFoldDB" id="A0A0L8GAP9"/>
<gene>
    <name evidence="1" type="ORF">OCBIM_22036739mg</name>
</gene>
<proteinExistence type="predicted"/>
<accession>A0A0L8GAP9</accession>
<protein>
    <submittedName>
        <fullName evidence="1">Uncharacterized protein</fullName>
    </submittedName>
</protein>
<organism evidence="1">
    <name type="scientific">Octopus bimaculoides</name>
    <name type="common">California two-spotted octopus</name>
    <dbReference type="NCBI Taxonomy" id="37653"/>
    <lineage>
        <taxon>Eukaryota</taxon>
        <taxon>Metazoa</taxon>
        <taxon>Spiralia</taxon>
        <taxon>Lophotrochozoa</taxon>
        <taxon>Mollusca</taxon>
        <taxon>Cephalopoda</taxon>
        <taxon>Coleoidea</taxon>
        <taxon>Octopodiformes</taxon>
        <taxon>Octopoda</taxon>
        <taxon>Incirrata</taxon>
        <taxon>Octopodidae</taxon>
        <taxon>Octopus</taxon>
    </lineage>
</organism>
<name>A0A0L8GAP9_OCTBM</name>
<sequence length="219" mass="25660">MKYFQSSAASVGNSKQGRSILKLEWTNQHGCGITDDKNPSKRQCNIVLQYMCQKLKVDDPRDQLRDGTNTNAQSYIYRFGYPRDLKTYDIYKRIVRSDRGLHESWDWYDKCMQREQNGGDTRQNRNGVRRGYECPEERDYYPYWHPTPWIDIAIFAQNAENCSLNHLGNGIGGETNSFDWKIPYFPSGSEMRCVYRARYNISTDDYSTTETTSEDNEDV</sequence>
<dbReference type="PANTHER" id="PTHR35170:SF2">
    <property type="entry name" value="PROTEIN DD3-3"/>
    <property type="match status" value="1"/>
</dbReference>
<dbReference type="EMBL" id="KQ422849">
    <property type="protein sequence ID" value="KOF74106.1"/>
    <property type="molecule type" value="Genomic_DNA"/>
</dbReference>
<dbReference type="PANTHER" id="PTHR35170">
    <property type="entry name" value="PROTEIN DD3-3"/>
    <property type="match status" value="1"/>
</dbReference>
<reference evidence="1" key="1">
    <citation type="submission" date="2015-07" db="EMBL/GenBank/DDBJ databases">
        <title>MeaNS - Measles Nucleotide Surveillance Program.</title>
        <authorList>
            <person name="Tran T."/>
            <person name="Druce J."/>
        </authorList>
    </citation>
    <scope>NUCLEOTIDE SEQUENCE</scope>
    <source>
        <strain evidence="1">UCB-OBI-ISO-001</strain>
        <tissue evidence="1">Gonad</tissue>
    </source>
</reference>
<dbReference type="OrthoDB" id="167398at2759"/>
<evidence type="ECO:0000313" key="1">
    <source>
        <dbReference type="EMBL" id="KOF74106.1"/>
    </source>
</evidence>
<dbReference type="InterPro" id="IPR053320">
    <property type="entry name" value="Protein_DD3-3_O-glyco"/>
</dbReference>